<comment type="caution">
    <text evidence="3">The sequence shown here is derived from an EMBL/GenBank/DDBJ whole genome shotgun (WGS) entry which is preliminary data.</text>
</comment>
<dbReference type="Proteomes" id="UP000430272">
    <property type="component" value="Unassembled WGS sequence"/>
</dbReference>
<feature type="signal peptide" evidence="2">
    <location>
        <begin position="1"/>
        <end position="18"/>
    </location>
</feature>
<reference evidence="3 4" key="1">
    <citation type="submission" date="2019-12" db="EMBL/GenBank/DDBJ databases">
        <title>Genomic-based taxomic classification of the family Erythrobacteraceae.</title>
        <authorList>
            <person name="Xu L."/>
        </authorList>
    </citation>
    <scope>NUCLEOTIDE SEQUENCE [LARGE SCALE GENOMIC DNA]</scope>
    <source>
        <strain evidence="3 4">JCM 17468</strain>
    </source>
</reference>
<proteinExistence type="predicted"/>
<evidence type="ECO:0000256" key="1">
    <source>
        <dbReference type="SAM" id="MobiDB-lite"/>
    </source>
</evidence>
<sequence>MASLAIILSPLLLFAASAADGPVADGAAVEIAAHQDQANSSRLTEEAARRQSEATPGAAPWWVRFAPDFRAPSANQVRIERRVIVRISPRAAPAQSFAPATVQTRAPVRFVSRPMEDCVPVSAIAGVRADTGNRLLLYLRDRRLVSAQLERSCSARDYYSGFYFEPNADGRLCIDRDRLLSRTGARCSLSGMAQLVPVSGGG</sequence>
<dbReference type="EMBL" id="WTYD01000001">
    <property type="protein sequence ID" value="MXO53781.1"/>
    <property type="molecule type" value="Genomic_DNA"/>
</dbReference>
<feature type="chain" id="PRO_5033055421" evidence="2">
    <location>
        <begin position="19"/>
        <end position="202"/>
    </location>
</feature>
<organism evidence="3 4">
    <name type="scientific">Qipengyuania pelagi</name>
    <dbReference type="NCBI Taxonomy" id="994320"/>
    <lineage>
        <taxon>Bacteria</taxon>
        <taxon>Pseudomonadati</taxon>
        <taxon>Pseudomonadota</taxon>
        <taxon>Alphaproteobacteria</taxon>
        <taxon>Sphingomonadales</taxon>
        <taxon>Erythrobacteraceae</taxon>
        <taxon>Qipengyuania</taxon>
    </lineage>
</organism>
<dbReference type="AlphaFoldDB" id="A0A844Y766"/>
<evidence type="ECO:0000313" key="4">
    <source>
        <dbReference type="Proteomes" id="UP000430272"/>
    </source>
</evidence>
<gene>
    <name evidence="3" type="ORF">GRI47_07145</name>
</gene>
<dbReference type="OrthoDB" id="7596012at2"/>
<evidence type="ECO:0000313" key="3">
    <source>
        <dbReference type="EMBL" id="MXO53781.1"/>
    </source>
</evidence>
<keyword evidence="2" id="KW-0732">Signal</keyword>
<accession>A0A844Y766</accession>
<keyword evidence="4" id="KW-1185">Reference proteome</keyword>
<evidence type="ECO:0000256" key="2">
    <source>
        <dbReference type="SAM" id="SignalP"/>
    </source>
</evidence>
<feature type="region of interest" description="Disordered" evidence="1">
    <location>
        <begin position="35"/>
        <end position="55"/>
    </location>
</feature>
<name>A0A844Y766_9SPHN</name>
<dbReference type="RefSeq" id="WP_160660595.1">
    <property type="nucleotide sequence ID" value="NZ_BAABDV010000001.1"/>
</dbReference>
<feature type="compositionally biased region" description="Basic and acidic residues" evidence="1">
    <location>
        <begin position="43"/>
        <end position="52"/>
    </location>
</feature>
<protein>
    <submittedName>
        <fullName evidence="3">Uncharacterized protein</fullName>
    </submittedName>
</protein>